<evidence type="ECO:0000256" key="2">
    <source>
        <dbReference type="SAM" id="MobiDB-lite"/>
    </source>
</evidence>
<dbReference type="EMBL" id="JACEIK010008030">
    <property type="protein sequence ID" value="MCE3050936.1"/>
    <property type="molecule type" value="Genomic_DNA"/>
</dbReference>
<keyword evidence="5" id="KW-1185">Reference proteome</keyword>
<name>A0ABS8WLW0_DATST</name>
<dbReference type="Proteomes" id="UP000823775">
    <property type="component" value="Unassembled WGS sequence"/>
</dbReference>
<accession>A0ABS8WLW0</accession>
<evidence type="ECO:0000259" key="3">
    <source>
        <dbReference type="Pfam" id="PF04504"/>
    </source>
</evidence>
<dbReference type="Pfam" id="PF04504">
    <property type="entry name" value="GeBP-like_DBD"/>
    <property type="match status" value="1"/>
</dbReference>
<gene>
    <name evidence="4" type="ORF">HAX54_048571</name>
</gene>
<feature type="region of interest" description="Disordered" evidence="2">
    <location>
        <begin position="1"/>
        <end position="52"/>
    </location>
</feature>
<evidence type="ECO:0000313" key="4">
    <source>
        <dbReference type="EMBL" id="MCE3050936.1"/>
    </source>
</evidence>
<protein>
    <recommendedName>
        <fullName evidence="3">Glabrous enhancer-binding protein-like DBD domain-containing protein</fullName>
    </recommendedName>
</protein>
<reference evidence="4 5" key="1">
    <citation type="journal article" date="2021" name="BMC Genomics">
        <title>Datura genome reveals duplications of psychoactive alkaloid biosynthetic genes and high mutation rate following tissue culture.</title>
        <authorList>
            <person name="Rajewski A."/>
            <person name="Carter-House D."/>
            <person name="Stajich J."/>
            <person name="Litt A."/>
        </authorList>
    </citation>
    <scope>NUCLEOTIDE SEQUENCE [LARGE SCALE GENOMIC DNA]</scope>
    <source>
        <strain evidence="4">AR-01</strain>
    </source>
</reference>
<comment type="similarity">
    <text evidence="1">Belongs to the GeBP family.</text>
</comment>
<evidence type="ECO:0000313" key="5">
    <source>
        <dbReference type="Proteomes" id="UP000823775"/>
    </source>
</evidence>
<feature type="domain" description="Glabrous enhancer-binding protein-like DBD" evidence="3">
    <location>
        <begin position="50"/>
        <end position="93"/>
    </location>
</feature>
<organism evidence="4 5">
    <name type="scientific">Datura stramonium</name>
    <name type="common">Jimsonweed</name>
    <name type="synonym">Common thornapple</name>
    <dbReference type="NCBI Taxonomy" id="4076"/>
    <lineage>
        <taxon>Eukaryota</taxon>
        <taxon>Viridiplantae</taxon>
        <taxon>Streptophyta</taxon>
        <taxon>Embryophyta</taxon>
        <taxon>Tracheophyta</taxon>
        <taxon>Spermatophyta</taxon>
        <taxon>Magnoliopsida</taxon>
        <taxon>eudicotyledons</taxon>
        <taxon>Gunneridae</taxon>
        <taxon>Pentapetalae</taxon>
        <taxon>asterids</taxon>
        <taxon>lamiids</taxon>
        <taxon>Solanales</taxon>
        <taxon>Solanaceae</taxon>
        <taxon>Solanoideae</taxon>
        <taxon>Datureae</taxon>
        <taxon>Datura</taxon>
    </lineage>
</organism>
<proteinExistence type="inferred from homology"/>
<comment type="caution">
    <text evidence="4">The sequence shown here is derived from an EMBL/GenBank/DDBJ whole genome shotgun (WGS) entry which is preliminary data.</text>
</comment>
<evidence type="ECO:0000256" key="1">
    <source>
        <dbReference type="ARBA" id="ARBA00010820"/>
    </source>
</evidence>
<sequence length="99" mass="11219">MKRKVRVALPSGEGQTNGNSNPDEEESERVLPSPKKRVKTNGDSKKPPPFSKVWSDEDEISILRGIIKFKEETGHDARQNMAEFRAFILESLNLSQLDH</sequence>
<dbReference type="InterPro" id="IPR053932">
    <property type="entry name" value="GeBP-like_DBD"/>
</dbReference>